<evidence type="ECO:0000313" key="1">
    <source>
        <dbReference type="EMBL" id="KAJ0018878.1"/>
    </source>
</evidence>
<gene>
    <name evidence="1" type="ORF">Pint_10932</name>
</gene>
<reference evidence="2" key="1">
    <citation type="journal article" date="2023" name="G3 (Bethesda)">
        <title>Genome assembly and association tests identify interacting loci associated with vigor, precocity, and sex in interspecific pistachio rootstocks.</title>
        <authorList>
            <person name="Palmer W."/>
            <person name="Jacygrad E."/>
            <person name="Sagayaradj S."/>
            <person name="Cavanaugh K."/>
            <person name="Han R."/>
            <person name="Bertier L."/>
            <person name="Beede B."/>
            <person name="Kafkas S."/>
            <person name="Golino D."/>
            <person name="Preece J."/>
            <person name="Michelmore R."/>
        </authorList>
    </citation>
    <scope>NUCLEOTIDE SEQUENCE [LARGE SCALE GENOMIC DNA]</scope>
</reference>
<dbReference type="Proteomes" id="UP001163603">
    <property type="component" value="Chromosome 12"/>
</dbReference>
<proteinExistence type="predicted"/>
<dbReference type="EMBL" id="CM047747">
    <property type="protein sequence ID" value="KAJ0018878.1"/>
    <property type="molecule type" value="Genomic_DNA"/>
</dbReference>
<sequence length="35" mass="3812">MAKEIRCSSSWIEVAPAIFISPTKTSNSLSLETIT</sequence>
<evidence type="ECO:0000313" key="2">
    <source>
        <dbReference type="Proteomes" id="UP001163603"/>
    </source>
</evidence>
<accession>A0ACC0XMP3</accession>
<protein>
    <submittedName>
        <fullName evidence="1">Uncharacterized protein</fullName>
    </submittedName>
</protein>
<name>A0ACC0XMP3_9ROSI</name>
<keyword evidence="2" id="KW-1185">Reference proteome</keyword>
<comment type="caution">
    <text evidence="1">The sequence shown here is derived from an EMBL/GenBank/DDBJ whole genome shotgun (WGS) entry which is preliminary data.</text>
</comment>
<organism evidence="1 2">
    <name type="scientific">Pistacia integerrima</name>
    <dbReference type="NCBI Taxonomy" id="434235"/>
    <lineage>
        <taxon>Eukaryota</taxon>
        <taxon>Viridiplantae</taxon>
        <taxon>Streptophyta</taxon>
        <taxon>Embryophyta</taxon>
        <taxon>Tracheophyta</taxon>
        <taxon>Spermatophyta</taxon>
        <taxon>Magnoliopsida</taxon>
        <taxon>eudicotyledons</taxon>
        <taxon>Gunneridae</taxon>
        <taxon>Pentapetalae</taxon>
        <taxon>rosids</taxon>
        <taxon>malvids</taxon>
        <taxon>Sapindales</taxon>
        <taxon>Anacardiaceae</taxon>
        <taxon>Pistacia</taxon>
    </lineage>
</organism>